<dbReference type="InterPro" id="IPR013761">
    <property type="entry name" value="SAM/pointed_sf"/>
</dbReference>
<dbReference type="SUPFAM" id="SSF50044">
    <property type="entry name" value="SH3-domain"/>
    <property type="match status" value="1"/>
</dbReference>
<dbReference type="CDD" id="cd01210">
    <property type="entry name" value="PTB_EPS8"/>
    <property type="match status" value="1"/>
</dbReference>
<dbReference type="Pfam" id="PF00018">
    <property type="entry name" value="SH3_1"/>
    <property type="match status" value="1"/>
</dbReference>
<sequence>MGPGQGQAHRLHPLQQPHTGPPPAGAAIAAQEDGRPLRPLERPPVPVSAQQGGCPAPPALGRREPCCGARWPWGRGTHRHLSVPPVAKPKTAPTSTTPTALPDPAGKASTVSSRSPPKPSSLPRVPTPDPRVSPPDQRKDYSQSLLKPQSNFQHHVEHLLTMRLDRDIRSTEDCLARLKALEAQGRVWGQDLILHVKNQELVLSDVESKEELESYPLGSVRDCAVLLDACSYDSVLAVSVQEQAPPGTSVLLFQCDRIGVRRGPTLLPQTVLNHVLGDMELFVKQLKDALSLMGTKNKKKKKSKGGEGGSAAHHLRYPVLRECPGSRTPPSQGLPSAPCLRGSSRGAEGAPPPVTQVLDNSPNPRLAPAVEAPLLIPEAVELLEKTLHPHEYSTWKMLGIAWNKTRAEYPHSEQVPPYIPTFSDGWLPPLMLKPEQQQQVGGMGGGAARTPRCLPRFPHLALNTRPSLLPAQPFSPPPRLARAVYEFQGRNPQELSVRMGDTLEVLDQQKKWWLVQSSLGHKGYVPSNILEPLGHEDSRSQVSPPNLHMGSSPAEVTAWLKDKGFSRITVRCLGVLSGHQLLQMTPEELRAVCPEEWRRVLFKLSSVKTSLGVRPPTPPQAWGPPPARPARARPPRTPRMSQ</sequence>
<dbReference type="InterPro" id="IPR055093">
    <property type="entry name" value="EPS8_2nd"/>
</dbReference>
<feature type="compositionally biased region" description="Basic and acidic residues" evidence="4">
    <location>
        <begin position="32"/>
        <end position="41"/>
    </location>
</feature>
<evidence type="ECO:0000256" key="4">
    <source>
        <dbReference type="SAM" id="MobiDB-lite"/>
    </source>
</evidence>
<dbReference type="InterPro" id="IPR013625">
    <property type="entry name" value="PTB"/>
</dbReference>
<dbReference type="InterPro" id="IPR011993">
    <property type="entry name" value="PH-like_dom_sf"/>
</dbReference>
<dbReference type="Pfam" id="PF22975">
    <property type="entry name" value="EPS8_2nd"/>
    <property type="match status" value="1"/>
</dbReference>
<dbReference type="PROSITE" id="PS50002">
    <property type="entry name" value="SH3"/>
    <property type="match status" value="1"/>
</dbReference>
<reference evidence="6" key="2">
    <citation type="submission" date="2025-09" db="UniProtKB">
        <authorList>
            <consortium name="Ensembl"/>
        </authorList>
    </citation>
    <scope>IDENTIFICATION</scope>
</reference>
<feature type="domain" description="SH3" evidence="5">
    <location>
        <begin position="476"/>
        <end position="535"/>
    </location>
</feature>
<feature type="compositionally biased region" description="Low complexity" evidence="4">
    <location>
        <begin position="82"/>
        <end position="99"/>
    </location>
</feature>
<organism evidence="6 7">
    <name type="scientific">Anser brachyrhynchus</name>
    <name type="common">Pink-footed goose</name>
    <dbReference type="NCBI Taxonomy" id="132585"/>
    <lineage>
        <taxon>Eukaryota</taxon>
        <taxon>Metazoa</taxon>
        <taxon>Chordata</taxon>
        <taxon>Craniata</taxon>
        <taxon>Vertebrata</taxon>
        <taxon>Euteleostomi</taxon>
        <taxon>Archelosauria</taxon>
        <taxon>Archosauria</taxon>
        <taxon>Dinosauria</taxon>
        <taxon>Saurischia</taxon>
        <taxon>Theropoda</taxon>
        <taxon>Coelurosauria</taxon>
        <taxon>Aves</taxon>
        <taxon>Neognathae</taxon>
        <taxon>Galloanserae</taxon>
        <taxon>Anseriformes</taxon>
        <taxon>Anatidae</taxon>
        <taxon>Anserinae</taxon>
        <taxon>Anser</taxon>
    </lineage>
</organism>
<proteinExistence type="inferred from homology"/>
<dbReference type="Gene3D" id="2.30.30.40">
    <property type="entry name" value="SH3 Domains"/>
    <property type="match status" value="1"/>
</dbReference>
<dbReference type="GO" id="GO:1900029">
    <property type="term" value="P:positive regulation of ruffle assembly"/>
    <property type="evidence" value="ECO:0007669"/>
    <property type="project" value="TreeGrafter"/>
</dbReference>
<feature type="region of interest" description="Disordered" evidence="4">
    <location>
        <begin position="610"/>
        <end position="642"/>
    </location>
</feature>
<dbReference type="GO" id="GO:0003779">
    <property type="term" value="F:actin binding"/>
    <property type="evidence" value="ECO:0007669"/>
    <property type="project" value="TreeGrafter"/>
</dbReference>
<dbReference type="PANTHER" id="PTHR12287:SF22">
    <property type="entry name" value="EPIDERMAL GROWTH FACTOR RECEPTOR KINASE SUBSTRATE 8-LIKE PROTEIN 3"/>
    <property type="match status" value="1"/>
</dbReference>
<dbReference type="GO" id="GO:0035023">
    <property type="term" value="P:regulation of Rho protein signal transduction"/>
    <property type="evidence" value="ECO:0007669"/>
    <property type="project" value="TreeGrafter"/>
</dbReference>
<protein>
    <submittedName>
        <fullName evidence="6">EPS8 signaling adaptor L3</fullName>
    </submittedName>
</protein>
<keyword evidence="7" id="KW-1185">Reference proteome</keyword>
<evidence type="ECO:0000256" key="2">
    <source>
        <dbReference type="ARBA" id="ARBA00022443"/>
    </source>
</evidence>
<dbReference type="Ensembl" id="ENSABRT00000009086.1">
    <property type="protein sequence ID" value="ENSABRP00000006310.1"/>
    <property type="gene ID" value="ENSABRG00000005819.1"/>
</dbReference>
<dbReference type="Pfam" id="PF08416">
    <property type="entry name" value="PTB"/>
    <property type="match status" value="1"/>
</dbReference>
<feature type="compositionally biased region" description="Pro residues" evidence="4">
    <location>
        <begin position="615"/>
        <end position="628"/>
    </location>
</feature>
<dbReference type="InterPro" id="IPR036028">
    <property type="entry name" value="SH3-like_dom_sf"/>
</dbReference>
<accession>A0A8B9BLS6</accession>
<dbReference type="InterPro" id="IPR001452">
    <property type="entry name" value="SH3_domain"/>
</dbReference>
<dbReference type="GeneTree" id="ENSGT00940000158169"/>
<dbReference type="GO" id="GO:0031982">
    <property type="term" value="C:vesicle"/>
    <property type="evidence" value="ECO:0007669"/>
    <property type="project" value="TreeGrafter"/>
</dbReference>
<dbReference type="InterPro" id="IPR039801">
    <property type="entry name" value="EPS8-like"/>
</dbReference>
<dbReference type="Proteomes" id="UP000694426">
    <property type="component" value="Unplaced"/>
</dbReference>
<dbReference type="GO" id="GO:0007266">
    <property type="term" value="P:Rho protein signal transduction"/>
    <property type="evidence" value="ECO:0007669"/>
    <property type="project" value="TreeGrafter"/>
</dbReference>
<dbReference type="Pfam" id="PF18016">
    <property type="entry name" value="SAM_3"/>
    <property type="match status" value="1"/>
</dbReference>
<dbReference type="InterPro" id="IPR041418">
    <property type="entry name" value="SAM_3"/>
</dbReference>
<reference evidence="6" key="1">
    <citation type="submission" date="2025-08" db="UniProtKB">
        <authorList>
            <consortium name="Ensembl"/>
        </authorList>
    </citation>
    <scope>IDENTIFICATION</scope>
</reference>
<dbReference type="Gene3D" id="2.30.29.30">
    <property type="entry name" value="Pleckstrin-homology domain (PH domain)/Phosphotyrosine-binding domain (PTB)"/>
    <property type="match status" value="1"/>
</dbReference>
<feature type="region of interest" description="Disordered" evidence="4">
    <location>
        <begin position="1"/>
        <end position="142"/>
    </location>
</feature>
<dbReference type="Gene3D" id="1.10.150.50">
    <property type="entry name" value="Transcription Factor, Ets-1"/>
    <property type="match status" value="1"/>
</dbReference>
<feature type="compositionally biased region" description="Pro residues" evidence="4">
    <location>
        <begin position="116"/>
        <end position="133"/>
    </location>
</feature>
<evidence type="ECO:0000259" key="5">
    <source>
        <dbReference type="PROSITE" id="PS50002"/>
    </source>
</evidence>
<evidence type="ECO:0000256" key="3">
    <source>
        <dbReference type="PROSITE-ProRule" id="PRU00192"/>
    </source>
</evidence>
<feature type="region of interest" description="Disordered" evidence="4">
    <location>
        <begin position="321"/>
        <end position="365"/>
    </location>
</feature>
<dbReference type="InterPro" id="IPR033928">
    <property type="entry name" value="EPS8_PTB"/>
</dbReference>
<evidence type="ECO:0000256" key="1">
    <source>
        <dbReference type="ARBA" id="ARBA00006197"/>
    </source>
</evidence>
<dbReference type="SMART" id="SM00326">
    <property type="entry name" value="SH3"/>
    <property type="match status" value="1"/>
</dbReference>
<evidence type="ECO:0000313" key="7">
    <source>
        <dbReference type="Proteomes" id="UP000694426"/>
    </source>
</evidence>
<dbReference type="SUPFAM" id="SSF47769">
    <property type="entry name" value="SAM/Pointed domain"/>
    <property type="match status" value="1"/>
</dbReference>
<evidence type="ECO:0000313" key="6">
    <source>
        <dbReference type="Ensembl" id="ENSABRP00000006310.1"/>
    </source>
</evidence>
<comment type="similarity">
    <text evidence="1">Belongs to the EPS8 family.</text>
</comment>
<dbReference type="PANTHER" id="PTHR12287">
    <property type="entry name" value="EPIDERMAL GROWTH FACTOR RECEPTOR KINASE SUBSTRATE EPS8-RELATED PROTEIN"/>
    <property type="match status" value="1"/>
</dbReference>
<dbReference type="AlphaFoldDB" id="A0A8B9BLS6"/>
<dbReference type="GO" id="GO:0032587">
    <property type="term" value="C:ruffle membrane"/>
    <property type="evidence" value="ECO:0007669"/>
    <property type="project" value="TreeGrafter"/>
</dbReference>
<name>A0A8B9BLS6_9AVES</name>
<gene>
    <name evidence="6" type="primary">EPS8L3</name>
</gene>
<dbReference type="SUPFAM" id="SSF50729">
    <property type="entry name" value="PH domain-like"/>
    <property type="match status" value="1"/>
</dbReference>
<keyword evidence="2 3" id="KW-0728">SH3 domain</keyword>